<protein>
    <submittedName>
        <fullName evidence="2">Uncharacterized protein</fullName>
    </submittedName>
</protein>
<feature type="compositionally biased region" description="Basic and acidic residues" evidence="1">
    <location>
        <begin position="1"/>
        <end position="11"/>
    </location>
</feature>
<accession>A0A401UK11</accession>
<proteinExistence type="predicted"/>
<evidence type="ECO:0000256" key="1">
    <source>
        <dbReference type="SAM" id="MobiDB-lite"/>
    </source>
</evidence>
<evidence type="ECO:0000313" key="3">
    <source>
        <dbReference type="Proteomes" id="UP000287872"/>
    </source>
</evidence>
<feature type="compositionally biased region" description="Polar residues" evidence="1">
    <location>
        <begin position="25"/>
        <end position="37"/>
    </location>
</feature>
<dbReference type="AlphaFoldDB" id="A0A401UK11"/>
<dbReference type="EMBL" id="BHYK01000007">
    <property type="protein sequence ID" value="GCD09886.1"/>
    <property type="molecule type" value="Genomic_DNA"/>
</dbReference>
<organism evidence="2 3">
    <name type="scientific">Clostridium tagluense</name>
    <dbReference type="NCBI Taxonomy" id="360422"/>
    <lineage>
        <taxon>Bacteria</taxon>
        <taxon>Bacillati</taxon>
        <taxon>Bacillota</taxon>
        <taxon>Clostridia</taxon>
        <taxon>Eubacteriales</taxon>
        <taxon>Clostridiaceae</taxon>
        <taxon>Clostridium</taxon>
    </lineage>
</organism>
<keyword evidence="3" id="KW-1185">Reference proteome</keyword>
<gene>
    <name evidence="2" type="ORF">Ctaglu_15090</name>
</gene>
<evidence type="ECO:0000313" key="2">
    <source>
        <dbReference type="EMBL" id="GCD09886.1"/>
    </source>
</evidence>
<name>A0A401UK11_9CLOT</name>
<dbReference type="RefSeq" id="WP_124999739.1">
    <property type="nucleotide sequence ID" value="NZ_BHYK01000007.1"/>
</dbReference>
<sequence>MNKKDNLEQIKKANKQLSDNKDSKSYSNAGLNSSTSDAIPKDTSRLNIQSTGNDFYTGISNDDMSSMSNINNTNGDAMPQVSAVNKDTTKK</sequence>
<comment type="caution">
    <text evidence="2">The sequence shown here is derived from an EMBL/GenBank/DDBJ whole genome shotgun (WGS) entry which is preliminary data.</text>
</comment>
<feature type="region of interest" description="Disordered" evidence="1">
    <location>
        <begin position="1"/>
        <end position="91"/>
    </location>
</feature>
<reference evidence="2 3" key="1">
    <citation type="submission" date="2018-11" db="EMBL/GenBank/DDBJ databases">
        <title>Genome sequencing and assembly of Clostridium tagluense strain A121.</title>
        <authorList>
            <person name="Murakami T."/>
            <person name="Segawa T."/>
            <person name="Shcherbakova V.A."/>
            <person name="Mori H."/>
            <person name="Yoshimura Y."/>
        </authorList>
    </citation>
    <scope>NUCLEOTIDE SEQUENCE [LARGE SCALE GENOMIC DNA]</scope>
    <source>
        <strain evidence="2 3">A121</strain>
    </source>
</reference>
<feature type="compositionally biased region" description="Polar residues" evidence="1">
    <location>
        <begin position="45"/>
        <end position="54"/>
    </location>
</feature>
<feature type="compositionally biased region" description="Polar residues" evidence="1">
    <location>
        <begin position="82"/>
        <end position="91"/>
    </location>
</feature>
<dbReference type="Proteomes" id="UP000287872">
    <property type="component" value="Unassembled WGS sequence"/>
</dbReference>
<feature type="compositionally biased region" description="Low complexity" evidence="1">
    <location>
        <begin position="59"/>
        <end position="72"/>
    </location>
</feature>